<feature type="compositionally biased region" description="Low complexity" evidence="1">
    <location>
        <begin position="920"/>
        <end position="946"/>
    </location>
</feature>
<dbReference type="Gene3D" id="2.60.40.4190">
    <property type="match status" value="2"/>
</dbReference>
<reference evidence="4" key="1">
    <citation type="submission" date="2023-06" db="EMBL/GenBank/DDBJ databases">
        <title>Genome sequence of Methanosarcinaceae archaeon Ag5.</title>
        <authorList>
            <person name="Protasov E."/>
            <person name="Platt K."/>
            <person name="Poehlein A."/>
            <person name="Daniel R."/>
            <person name="Brune A."/>
        </authorList>
    </citation>
    <scope>NUCLEOTIDE SEQUENCE</scope>
    <source>
        <strain evidence="4">Ag5</strain>
    </source>
</reference>
<keyword evidence="2" id="KW-0812">Transmembrane</keyword>
<accession>A0AAE4MJ83</accession>
<comment type="caution">
    <text evidence="4">The sequence shown here is derived from an EMBL/GenBank/DDBJ whole genome shotgun (WGS) entry which is preliminary data.</text>
</comment>
<evidence type="ECO:0000259" key="3">
    <source>
        <dbReference type="Pfam" id="PF07752"/>
    </source>
</evidence>
<evidence type="ECO:0000256" key="1">
    <source>
        <dbReference type="SAM" id="MobiDB-lite"/>
    </source>
</evidence>
<dbReference type="RefSeq" id="WP_338099252.1">
    <property type="nucleotide sequence ID" value="NZ_JAWDKD010000013.1"/>
</dbReference>
<dbReference type="InterPro" id="IPR006457">
    <property type="entry name" value="S_layer-rel_Mac"/>
</dbReference>
<keyword evidence="5" id="KW-1185">Reference proteome</keyword>
<gene>
    <name evidence="4" type="ORF">MsAg5_06990</name>
</gene>
<feature type="transmembrane region" description="Helical" evidence="2">
    <location>
        <begin position="883"/>
        <end position="903"/>
    </location>
</feature>
<feature type="domain" description="S-layer family duplication" evidence="3">
    <location>
        <begin position="42"/>
        <end position="298"/>
    </location>
</feature>
<feature type="compositionally biased region" description="Basic and acidic residues" evidence="1">
    <location>
        <begin position="980"/>
        <end position="989"/>
    </location>
</feature>
<dbReference type="Pfam" id="PF07752">
    <property type="entry name" value="S-layer"/>
    <property type="match status" value="2"/>
</dbReference>
<name>A0AAE4MJ83_9EURY</name>
<sequence length="989" mass="108933">MNIRKQAPRKLLLFLILLLTVAVCLNAATAAETKGSNIWDEDQRMPSTYNWTPYIYSGFYYDADTNLYTESLEMSITTSNRSIDSSNARYTTEVEPARFAYADWGSYNFIAWLGDPYFAGYDRYNSSDRNDTAYFANSNVSALSEKKLFEVLINEKSERKISSGDTLSLENGYRIRISDVNNSSQEFRISLEKDGSAVKNETVSRNSTFVYEKNLDNIGTTPIIAVHVKEVSDGKAVIDGLFQISEKSTDVSLNKRVDAMEITSVNNTTIVMKNPSRIDLSANRNVTLMDHIKIKVGDSSKLRFELVSDPKTDAEKKYPSRSTVYDRNDNNIKSWTGRSYDGFTYVWSDGSTPENLTIDISGSIGRTINPKEISYEILSYNSTFNYSDWGGFRSVSIAGDEYFAGYTAYSSSNRNNTTNFTSSDYNILEKGQISKVLVNNNSSRSYGTGSEISLENGYSLKLNKIEGENSSKTLNMSLMRNGSVVENVSVSENQNYMYKRTIGDVSNVPVIVVRIGSIFVGSSSTEISIPGIFQISENATNVTAGQRIDNMRVEYTSKNGFYLLNNDTIDLSRGRDIKLVNNLSIHVADSDTVRFFFFNQNGTSNNTSKSLKFVLPDSIFPYQEFDIKVLAADGSSWINAEGAQVKVNGNSIGNTDSSGTIRYTPGDSGTYEFSAEKSGYSTITTSKSTTDPEKTLTMTAPDYIFAGDTFVIFVRDDTNMYISGASVYQNDALVGTSDDNGSVSVTAPAAGYYAYKATKPGYAQGTMEKQILAYGPYFAVTNASLSELSFGFNQRTKIPFEVTNVGKEKGTQNVSITYNGQTTTKKVTLDVNETKTVSYTVKPETVGYNVITVDNQSFAFYVNEDGKGSGLTLFPDSISWKTVGLIGGLILLIILIAAGIWYYMKNKDQDKSKGKKSPSKSKPSSKTTSSKSSSKPASKAAAKPAAKPAPKPASKPKENTHKYSSSNKPAELKNSQKKARAAEEKKGKT</sequence>
<dbReference type="Proteomes" id="UP001271789">
    <property type="component" value="Unassembled WGS sequence"/>
</dbReference>
<dbReference type="NCBIfam" id="TIGR01567">
    <property type="entry name" value="S_layer_rel_Mac"/>
    <property type="match status" value="1"/>
</dbReference>
<keyword evidence="2" id="KW-1133">Transmembrane helix</keyword>
<organism evidence="4 5">
    <name type="scientific">Methanolapillus africanus</name>
    <dbReference type="NCBI Taxonomy" id="3028297"/>
    <lineage>
        <taxon>Archaea</taxon>
        <taxon>Methanobacteriati</taxon>
        <taxon>Methanobacteriota</taxon>
        <taxon>Stenosarchaea group</taxon>
        <taxon>Methanomicrobia</taxon>
        <taxon>Methanosarcinales</taxon>
        <taxon>Methanosarcinaceae</taxon>
        <taxon>Methanolapillus</taxon>
    </lineage>
</organism>
<proteinExistence type="predicted"/>
<evidence type="ECO:0000313" key="4">
    <source>
        <dbReference type="EMBL" id="MDV0446840.1"/>
    </source>
</evidence>
<dbReference type="EMBL" id="JAWDKD010000013">
    <property type="protein sequence ID" value="MDV0446840.1"/>
    <property type="molecule type" value="Genomic_DNA"/>
</dbReference>
<evidence type="ECO:0000313" key="5">
    <source>
        <dbReference type="Proteomes" id="UP001271789"/>
    </source>
</evidence>
<evidence type="ECO:0000256" key="2">
    <source>
        <dbReference type="SAM" id="Phobius"/>
    </source>
</evidence>
<protein>
    <recommendedName>
        <fullName evidence="3">S-layer family duplication domain-containing protein</fullName>
    </recommendedName>
</protein>
<dbReference type="Gene3D" id="2.60.98.40">
    <property type="match status" value="2"/>
</dbReference>
<keyword evidence="2" id="KW-0472">Membrane</keyword>
<feature type="region of interest" description="Disordered" evidence="1">
    <location>
        <begin position="908"/>
        <end position="989"/>
    </location>
</feature>
<dbReference type="AlphaFoldDB" id="A0AAE4MJ83"/>
<feature type="domain" description="S-layer family duplication" evidence="3">
    <location>
        <begin position="330"/>
        <end position="589"/>
    </location>
</feature>